<dbReference type="InterPro" id="IPR038281">
    <property type="entry name" value="RTP801-like_C_sf"/>
</dbReference>
<dbReference type="GO" id="GO:0005737">
    <property type="term" value="C:cytoplasm"/>
    <property type="evidence" value="ECO:0007669"/>
    <property type="project" value="UniProtKB-SubCell"/>
</dbReference>
<dbReference type="InterPro" id="IPR012918">
    <property type="entry name" value="RTP801-like"/>
</dbReference>
<evidence type="ECO:0000313" key="5">
    <source>
        <dbReference type="Proteomes" id="UP001519460"/>
    </source>
</evidence>
<dbReference type="PANTHER" id="PTHR12478">
    <property type="entry name" value="DNA-DAMAGE-INDUCIBLE TRANSCRIPT 4 PROTEIN DDIT4"/>
    <property type="match status" value="1"/>
</dbReference>
<sequence>MVNLDRITHVLKDAIKSIVHRTTDDETSQIIETDFEHDKFKDKLESRDPGMNSYGTFTNTTEFQQFQAMKEQLCKTLYASCEKRLECFVDISPHQLDHLAQDMVRMSQSEPCGLRGAIIFLVLQRKNMCQKLATITGDPSTTPTFAVYVTLREDTSRWRALRKAYLTLKECLLNGAWKESPIVLCSGFQLEKKRLYRPCMASQ</sequence>
<organism evidence="4 5">
    <name type="scientific">Batillaria attramentaria</name>
    <dbReference type="NCBI Taxonomy" id="370345"/>
    <lineage>
        <taxon>Eukaryota</taxon>
        <taxon>Metazoa</taxon>
        <taxon>Spiralia</taxon>
        <taxon>Lophotrochozoa</taxon>
        <taxon>Mollusca</taxon>
        <taxon>Gastropoda</taxon>
        <taxon>Caenogastropoda</taxon>
        <taxon>Sorbeoconcha</taxon>
        <taxon>Cerithioidea</taxon>
        <taxon>Batillariidae</taxon>
        <taxon>Batillaria</taxon>
    </lineage>
</organism>
<gene>
    <name evidence="4" type="ORF">BaRGS_00006394</name>
</gene>
<comment type="similarity">
    <text evidence="2">Belongs to the DDIT4 family.</text>
</comment>
<evidence type="ECO:0000256" key="2">
    <source>
        <dbReference type="ARBA" id="ARBA00010670"/>
    </source>
</evidence>
<dbReference type="PANTHER" id="PTHR12478:SF16">
    <property type="entry name" value="PROTEIN CHARYBDE-RELATED"/>
    <property type="match status" value="1"/>
</dbReference>
<reference evidence="4 5" key="1">
    <citation type="journal article" date="2023" name="Sci. Data">
        <title>Genome assembly of the Korean intertidal mud-creeper Batillaria attramentaria.</title>
        <authorList>
            <person name="Patra A.K."/>
            <person name="Ho P.T."/>
            <person name="Jun S."/>
            <person name="Lee S.J."/>
            <person name="Kim Y."/>
            <person name="Won Y.J."/>
        </authorList>
    </citation>
    <scope>NUCLEOTIDE SEQUENCE [LARGE SCALE GENOMIC DNA]</scope>
    <source>
        <strain evidence="4">Wonlab-2016</strain>
    </source>
</reference>
<name>A0ABD0LTP9_9CAEN</name>
<comment type="subcellular location">
    <subcellularLocation>
        <location evidence="1">Cytoplasm</location>
    </subcellularLocation>
</comment>
<keyword evidence="3" id="KW-0963">Cytoplasm</keyword>
<proteinExistence type="inferred from homology"/>
<comment type="caution">
    <text evidence="4">The sequence shown here is derived from an EMBL/GenBank/DDBJ whole genome shotgun (WGS) entry which is preliminary data.</text>
</comment>
<dbReference type="Pfam" id="PF07809">
    <property type="entry name" value="RTP801_C"/>
    <property type="match status" value="1"/>
</dbReference>
<dbReference type="EMBL" id="JACVVK020000026">
    <property type="protein sequence ID" value="KAK7502441.1"/>
    <property type="molecule type" value="Genomic_DNA"/>
</dbReference>
<keyword evidence="5" id="KW-1185">Reference proteome</keyword>
<dbReference type="Gene3D" id="3.90.470.40">
    <property type="entry name" value="RTP801-like"/>
    <property type="match status" value="1"/>
</dbReference>
<evidence type="ECO:0000256" key="3">
    <source>
        <dbReference type="ARBA" id="ARBA00022490"/>
    </source>
</evidence>
<evidence type="ECO:0000313" key="4">
    <source>
        <dbReference type="EMBL" id="KAK7502441.1"/>
    </source>
</evidence>
<dbReference type="Proteomes" id="UP001519460">
    <property type="component" value="Unassembled WGS sequence"/>
</dbReference>
<accession>A0ABD0LTP9</accession>
<evidence type="ECO:0000256" key="1">
    <source>
        <dbReference type="ARBA" id="ARBA00004496"/>
    </source>
</evidence>
<dbReference type="AlphaFoldDB" id="A0ABD0LTP9"/>
<protein>
    <submittedName>
        <fullName evidence="4">Uncharacterized protein</fullName>
    </submittedName>
</protein>